<evidence type="ECO:0000313" key="2">
    <source>
        <dbReference type="Proteomes" id="UP000324800"/>
    </source>
</evidence>
<comment type="caution">
    <text evidence="1">The sequence shown here is derived from an EMBL/GenBank/DDBJ whole genome shotgun (WGS) entry which is preliminary data.</text>
</comment>
<proteinExistence type="predicted"/>
<accession>A0A5J4WLF3</accession>
<sequence length="284" mass="32506">MNLLIDNKFDQFSEAHKEGTYIFVGLKNSADLIREYVLYHRRETIDGSLQNDATTESFIYNTIKSKSEKNFKKFVLSLYENIRGDDISFCRRYLSIKAISETLAPQTAVPYVMPVSFTVSLPLDDLLIFSAFSEYLNSLFGDLKIKFKINPNALVFCQVDPFILIVKFYTICKDELMSSIQDNLKDFDLFFRNRSLIFQYTNMYTQIGCIADLITGLRADALTSSGLKNLVCDVEPVTVSVRNYIITAVTANMSGYKATDICFNHVRQFYSTHPFVVLAQRIES</sequence>
<protein>
    <submittedName>
        <fullName evidence="1">Uncharacterized protein</fullName>
    </submittedName>
</protein>
<dbReference type="Proteomes" id="UP000324800">
    <property type="component" value="Unassembled WGS sequence"/>
</dbReference>
<reference evidence="1 2" key="1">
    <citation type="submission" date="2019-03" db="EMBL/GenBank/DDBJ databases">
        <title>Single cell metagenomics reveals metabolic interactions within the superorganism composed of flagellate Streblomastix strix and complex community of Bacteroidetes bacteria on its surface.</title>
        <authorList>
            <person name="Treitli S.C."/>
            <person name="Kolisko M."/>
            <person name="Husnik F."/>
            <person name="Keeling P."/>
            <person name="Hampl V."/>
        </authorList>
    </citation>
    <scope>NUCLEOTIDE SEQUENCE [LARGE SCALE GENOMIC DNA]</scope>
    <source>
        <strain evidence="1">ST1C</strain>
    </source>
</reference>
<dbReference type="AlphaFoldDB" id="A0A5J4WLF3"/>
<organism evidence="1 2">
    <name type="scientific">Streblomastix strix</name>
    <dbReference type="NCBI Taxonomy" id="222440"/>
    <lineage>
        <taxon>Eukaryota</taxon>
        <taxon>Metamonada</taxon>
        <taxon>Preaxostyla</taxon>
        <taxon>Oxymonadida</taxon>
        <taxon>Streblomastigidae</taxon>
        <taxon>Streblomastix</taxon>
    </lineage>
</organism>
<evidence type="ECO:0000313" key="1">
    <source>
        <dbReference type="EMBL" id="KAA6395205.1"/>
    </source>
</evidence>
<gene>
    <name evidence="1" type="ORF">EZS28_009267</name>
</gene>
<name>A0A5J4WLF3_9EUKA</name>
<dbReference type="EMBL" id="SNRW01001743">
    <property type="protein sequence ID" value="KAA6395205.1"/>
    <property type="molecule type" value="Genomic_DNA"/>
</dbReference>
<dbReference type="OrthoDB" id="10500762at2759"/>